<keyword evidence="6 7" id="KW-0472">Membrane</keyword>
<protein>
    <submittedName>
        <fullName evidence="9">Undecaprenyl-phosphate glucose phosphotransferase</fullName>
        <ecNumber evidence="9">2.7.8.31</ecNumber>
    </submittedName>
</protein>
<dbReference type="InterPro" id="IPR017475">
    <property type="entry name" value="EPS_sugar_tfrase"/>
</dbReference>
<feature type="transmembrane region" description="Helical" evidence="7">
    <location>
        <begin position="113"/>
        <end position="131"/>
    </location>
</feature>
<dbReference type="NCBIfam" id="TIGR03025">
    <property type="entry name" value="EPS_sugtrans"/>
    <property type="match status" value="1"/>
</dbReference>
<dbReference type="Gene3D" id="3.40.50.720">
    <property type="entry name" value="NAD(P)-binding Rossmann-like Domain"/>
    <property type="match status" value="1"/>
</dbReference>
<evidence type="ECO:0000313" key="10">
    <source>
        <dbReference type="Proteomes" id="UP000318102"/>
    </source>
</evidence>
<dbReference type="AlphaFoldDB" id="A0A559IP68"/>
<dbReference type="NCBIfam" id="TIGR03023">
    <property type="entry name" value="WcaJ_sugtrans"/>
    <property type="match status" value="1"/>
</dbReference>
<evidence type="ECO:0000256" key="3">
    <source>
        <dbReference type="ARBA" id="ARBA00022679"/>
    </source>
</evidence>
<sequence length="468" mass="54367">MIRKNQRFLTNMYMLFDMVCVAAAMGIAWWIKFKSGLLNGDSALPFNSYLMWSGAYALVFLLIGILTSLYMIHRKKRFADQLIRIVQTQVISLFILFGLLFVMKEVHISREYLAIFVTTATFLTILYRYAVKLTLRTVRQKGYNKQFILIVGAGSLGKRFYSNLSYSPELGYEVVGFLDDHAVWDRDDEKAYKPILGTLNELEDILNKQLIDEVIIALPLDVHHKFPTLINVCEKAGVRTLIIPDFFDYLPARPYFDNFAGMPLINVRDIPLDIMSNRIFKRSFDILFAVTAILLTLPVLAAIAIGIKLTSRGPIIFKQERVGLNRRNFNMYKFRSMRVDTVHTADTQWTTENDPRKTKFGSFLRKTSLDELPQFFNVLFGHMSVVGPRPERPYFVEQFKEEIPKYMVKHHVRPGITGWAQSNGLRGDTSIEERIRHDIFYIENWSLLFDIKIIWKTIWNGFVNKNAY</sequence>
<dbReference type="EMBL" id="VNJK01000002">
    <property type="protein sequence ID" value="TVX89396.1"/>
    <property type="molecule type" value="Genomic_DNA"/>
</dbReference>
<keyword evidence="3 9" id="KW-0808">Transferase</keyword>
<comment type="caution">
    <text evidence="9">The sequence shown here is derived from an EMBL/GenBank/DDBJ whole genome shotgun (WGS) entry which is preliminary data.</text>
</comment>
<dbReference type="GO" id="GO:0089702">
    <property type="term" value="F:undecaprenyl-phosphate glucose phosphotransferase activity"/>
    <property type="evidence" value="ECO:0007669"/>
    <property type="project" value="UniProtKB-EC"/>
</dbReference>
<dbReference type="RefSeq" id="WP_144991897.1">
    <property type="nucleotide sequence ID" value="NZ_VNJK01000002.1"/>
</dbReference>
<reference evidence="9 10" key="1">
    <citation type="submission" date="2019-07" db="EMBL/GenBank/DDBJ databases">
        <authorList>
            <person name="Kim J."/>
        </authorList>
    </citation>
    <scope>NUCLEOTIDE SEQUENCE [LARGE SCALE GENOMIC DNA]</scope>
    <source>
        <strain evidence="9 10">N4</strain>
    </source>
</reference>
<dbReference type="InterPro" id="IPR036291">
    <property type="entry name" value="NAD(P)-bd_dom_sf"/>
</dbReference>
<evidence type="ECO:0000256" key="1">
    <source>
        <dbReference type="ARBA" id="ARBA00004141"/>
    </source>
</evidence>
<keyword evidence="10" id="KW-1185">Reference proteome</keyword>
<comment type="similarity">
    <text evidence="2">Belongs to the bacterial sugar transferase family.</text>
</comment>
<dbReference type="Proteomes" id="UP000318102">
    <property type="component" value="Unassembled WGS sequence"/>
</dbReference>
<evidence type="ECO:0000256" key="6">
    <source>
        <dbReference type="ARBA" id="ARBA00023136"/>
    </source>
</evidence>
<evidence type="ECO:0000256" key="4">
    <source>
        <dbReference type="ARBA" id="ARBA00022692"/>
    </source>
</evidence>
<dbReference type="Pfam" id="PF13727">
    <property type="entry name" value="CoA_binding_3"/>
    <property type="match status" value="1"/>
</dbReference>
<dbReference type="InterPro" id="IPR003362">
    <property type="entry name" value="Bact_transf"/>
</dbReference>
<accession>A0A559IP68</accession>
<keyword evidence="5 7" id="KW-1133">Transmembrane helix</keyword>
<dbReference type="PANTHER" id="PTHR30576:SF0">
    <property type="entry name" value="UNDECAPRENYL-PHOSPHATE N-ACETYLGALACTOSAMINYL 1-PHOSPHATE TRANSFERASE-RELATED"/>
    <property type="match status" value="1"/>
</dbReference>
<dbReference type="GO" id="GO:0016020">
    <property type="term" value="C:membrane"/>
    <property type="evidence" value="ECO:0007669"/>
    <property type="project" value="UniProtKB-SubCell"/>
</dbReference>
<evidence type="ECO:0000259" key="8">
    <source>
        <dbReference type="Pfam" id="PF02397"/>
    </source>
</evidence>
<dbReference type="EC" id="2.7.8.31" evidence="9"/>
<name>A0A559IP68_9BACL</name>
<proteinExistence type="inferred from homology"/>
<dbReference type="Pfam" id="PF02397">
    <property type="entry name" value="Bac_transf"/>
    <property type="match status" value="1"/>
</dbReference>
<feature type="domain" description="Bacterial sugar transferase" evidence="8">
    <location>
        <begin position="281"/>
        <end position="460"/>
    </location>
</feature>
<dbReference type="PANTHER" id="PTHR30576">
    <property type="entry name" value="COLANIC BIOSYNTHESIS UDP-GLUCOSE LIPID CARRIER TRANSFERASE"/>
    <property type="match status" value="1"/>
</dbReference>
<evidence type="ECO:0000313" key="9">
    <source>
        <dbReference type="EMBL" id="TVX89396.1"/>
    </source>
</evidence>
<organism evidence="9 10">
    <name type="scientific">Paenibacillus agilis</name>
    <dbReference type="NCBI Taxonomy" id="3020863"/>
    <lineage>
        <taxon>Bacteria</taxon>
        <taxon>Bacillati</taxon>
        <taxon>Bacillota</taxon>
        <taxon>Bacilli</taxon>
        <taxon>Bacillales</taxon>
        <taxon>Paenibacillaceae</taxon>
        <taxon>Paenibacillus</taxon>
    </lineage>
</organism>
<dbReference type="OrthoDB" id="9808602at2"/>
<keyword evidence="4 7" id="KW-0812">Transmembrane</keyword>
<evidence type="ECO:0000256" key="7">
    <source>
        <dbReference type="SAM" id="Phobius"/>
    </source>
</evidence>
<evidence type="ECO:0000256" key="5">
    <source>
        <dbReference type="ARBA" id="ARBA00022989"/>
    </source>
</evidence>
<dbReference type="SUPFAM" id="SSF51735">
    <property type="entry name" value="NAD(P)-binding Rossmann-fold domains"/>
    <property type="match status" value="1"/>
</dbReference>
<dbReference type="InterPro" id="IPR017473">
    <property type="entry name" value="Undecaprenyl-P_gluc_Ptfrase"/>
</dbReference>
<feature type="transmembrane region" description="Helical" evidence="7">
    <location>
        <begin position="51"/>
        <end position="70"/>
    </location>
</feature>
<comment type="subcellular location">
    <subcellularLocation>
        <location evidence="1">Membrane</location>
        <topology evidence="1">Multi-pass membrane protein</topology>
    </subcellularLocation>
</comment>
<feature type="transmembrane region" description="Helical" evidence="7">
    <location>
        <begin position="12"/>
        <end position="31"/>
    </location>
</feature>
<feature type="transmembrane region" description="Helical" evidence="7">
    <location>
        <begin position="286"/>
        <end position="307"/>
    </location>
</feature>
<gene>
    <name evidence="9" type="ORF">FPZ44_16560</name>
</gene>
<feature type="transmembrane region" description="Helical" evidence="7">
    <location>
        <begin position="82"/>
        <end position="101"/>
    </location>
</feature>
<evidence type="ECO:0000256" key="2">
    <source>
        <dbReference type="ARBA" id="ARBA00006464"/>
    </source>
</evidence>